<dbReference type="Gene3D" id="2.30.110.10">
    <property type="entry name" value="Electron Transport, Fmn-binding Protein, Chain A"/>
    <property type="match status" value="1"/>
</dbReference>
<dbReference type="Pfam" id="PF07238">
    <property type="entry name" value="PilZ"/>
    <property type="match status" value="1"/>
</dbReference>
<proteinExistence type="predicted"/>
<dbReference type="EMBL" id="BLTE01000004">
    <property type="protein sequence ID" value="GFK93487.1"/>
    <property type="molecule type" value="Genomic_DNA"/>
</dbReference>
<evidence type="ECO:0000256" key="1">
    <source>
        <dbReference type="ARBA" id="ARBA00022636"/>
    </source>
</evidence>
<gene>
    <name evidence="6" type="ORF">NNJEOMEG_01320</name>
</gene>
<evidence type="ECO:0000256" key="2">
    <source>
        <dbReference type="ARBA" id="ARBA00022741"/>
    </source>
</evidence>
<dbReference type="GO" id="GO:0035438">
    <property type="term" value="F:cyclic-di-GMP binding"/>
    <property type="evidence" value="ECO:0007669"/>
    <property type="project" value="InterPro"/>
</dbReference>
<dbReference type="SUPFAM" id="SSF141371">
    <property type="entry name" value="PilZ domain-like"/>
    <property type="match status" value="2"/>
</dbReference>
<organism evidence="6 7">
    <name type="scientific">Fundidesulfovibrio magnetotacticus</name>
    <dbReference type="NCBI Taxonomy" id="2730080"/>
    <lineage>
        <taxon>Bacteria</taxon>
        <taxon>Pseudomonadati</taxon>
        <taxon>Thermodesulfobacteriota</taxon>
        <taxon>Desulfovibrionia</taxon>
        <taxon>Desulfovibrionales</taxon>
        <taxon>Desulfovibrionaceae</taxon>
        <taxon>Fundidesulfovibrio</taxon>
    </lineage>
</organism>
<evidence type="ECO:0000256" key="3">
    <source>
        <dbReference type="ARBA" id="ARBA00023143"/>
    </source>
</evidence>
<dbReference type="InterPro" id="IPR009875">
    <property type="entry name" value="PilZ_domain"/>
</dbReference>
<reference evidence="6 7" key="1">
    <citation type="submission" date="2020-04" db="EMBL/GenBank/DDBJ databases">
        <authorList>
            <consortium name="Desulfovibrio sp. FSS-1 genome sequencing consortium"/>
            <person name="Shimoshige H."/>
            <person name="Kobayashi H."/>
            <person name="Maekawa T."/>
        </authorList>
    </citation>
    <scope>NUCLEOTIDE SEQUENCE [LARGE SCALE GENOMIC DNA]</scope>
    <source>
        <strain evidence="6 7">SIID29052-01</strain>
    </source>
</reference>
<evidence type="ECO:0000313" key="6">
    <source>
        <dbReference type="EMBL" id="GFK93487.1"/>
    </source>
</evidence>
<dbReference type="RefSeq" id="WP_173082554.1">
    <property type="nucleotide sequence ID" value="NZ_BLTE01000004.1"/>
</dbReference>
<sequence>MSGPENNAPPKRSQRGPGMFVAFKPGQPVLVQAMGDSQRYWGRVIGVDPYDYFILKLPLVPGILRLATQGASLTLRMENEGELYGFSCDVIAVTHKPHPLAILSYPATAERLQLRQHKRVKCLIPAMVQNDFFNSSGFVVDLSRGGCRLVLDLFQKQRIVNLMTGDAVSLSISLDSMTSCKCAAKVVALQDVGTGRALGLSFDQDCAAGKSDIQEFVDRLETLSNLLQDRE</sequence>
<evidence type="ECO:0000313" key="7">
    <source>
        <dbReference type="Proteomes" id="UP000494245"/>
    </source>
</evidence>
<reference evidence="6 7" key="2">
    <citation type="submission" date="2020-05" db="EMBL/GenBank/DDBJ databases">
        <title>Draft genome sequence of Desulfovibrio sp. strainFSS-1.</title>
        <authorList>
            <person name="Shimoshige H."/>
            <person name="Kobayashi H."/>
            <person name="Maekawa T."/>
        </authorList>
    </citation>
    <scope>NUCLEOTIDE SEQUENCE [LARGE SCALE GENOMIC DNA]</scope>
    <source>
        <strain evidence="6 7">SIID29052-01</strain>
    </source>
</reference>
<dbReference type="AlphaFoldDB" id="A0A6V8LUZ6"/>
<dbReference type="InterPro" id="IPR012349">
    <property type="entry name" value="Split_barrel_FMN-bd"/>
</dbReference>
<protein>
    <submittedName>
        <fullName evidence="6">Cyclic di-GMP binding protein</fullName>
    </submittedName>
</protein>
<dbReference type="Proteomes" id="UP000494245">
    <property type="component" value="Unassembled WGS sequence"/>
</dbReference>
<keyword evidence="1" id="KW-0973">c-di-GMP</keyword>
<comment type="caution">
    <text evidence="6">The sequence shown here is derived from an EMBL/GenBank/DDBJ whole genome shotgun (WGS) entry which is preliminary data.</text>
</comment>
<dbReference type="Pfam" id="PF12945">
    <property type="entry name" value="PilZNR"/>
    <property type="match status" value="1"/>
</dbReference>
<feature type="domain" description="Type III secretion system flagellar brake protein YcgR PilZN" evidence="5">
    <location>
        <begin position="24"/>
        <end position="106"/>
    </location>
</feature>
<evidence type="ECO:0000259" key="5">
    <source>
        <dbReference type="Pfam" id="PF12945"/>
    </source>
</evidence>
<keyword evidence="2" id="KW-0547">Nucleotide-binding</keyword>
<evidence type="ECO:0000259" key="4">
    <source>
        <dbReference type="Pfam" id="PF07238"/>
    </source>
</evidence>
<dbReference type="Gene3D" id="2.40.10.220">
    <property type="entry name" value="predicted glycosyltransferase like domains"/>
    <property type="match status" value="1"/>
</dbReference>
<keyword evidence="3" id="KW-0975">Bacterial flagellum</keyword>
<feature type="domain" description="PilZ" evidence="4">
    <location>
        <begin position="113"/>
        <end position="217"/>
    </location>
</feature>
<name>A0A6V8LUZ6_9BACT</name>
<dbReference type="InterPro" id="IPR009926">
    <property type="entry name" value="T3SS_YcgR_PilZN"/>
</dbReference>
<accession>A0A6V8LUZ6</accession>
<keyword evidence="7" id="KW-1185">Reference proteome</keyword>